<keyword evidence="5" id="KW-0812">Transmembrane</keyword>
<evidence type="ECO:0000256" key="3">
    <source>
        <dbReference type="ARBA" id="ARBA00022475"/>
    </source>
</evidence>
<comment type="caution">
    <text evidence="11">The sequence shown here is derived from an EMBL/GenBank/DDBJ whole genome shotgun (WGS) entry which is preliminary data.</text>
</comment>
<dbReference type="EMBL" id="JAZDWU010000003">
    <property type="protein sequence ID" value="KAL0009196.1"/>
    <property type="molecule type" value="Genomic_DNA"/>
</dbReference>
<keyword evidence="10" id="KW-0325">Glycoprotein</keyword>
<dbReference type="SUPFAM" id="SSF52058">
    <property type="entry name" value="L domain-like"/>
    <property type="match status" value="1"/>
</dbReference>
<evidence type="ECO:0000256" key="10">
    <source>
        <dbReference type="ARBA" id="ARBA00023180"/>
    </source>
</evidence>
<dbReference type="PANTHER" id="PTHR27004:SF428">
    <property type="entry name" value="OS01G0160600 PROTEIN"/>
    <property type="match status" value="1"/>
</dbReference>
<organism evidence="11 12">
    <name type="scientific">Lithocarpus litseifolius</name>
    <dbReference type="NCBI Taxonomy" id="425828"/>
    <lineage>
        <taxon>Eukaryota</taxon>
        <taxon>Viridiplantae</taxon>
        <taxon>Streptophyta</taxon>
        <taxon>Embryophyta</taxon>
        <taxon>Tracheophyta</taxon>
        <taxon>Spermatophyta</taxon>
        <taxon>Magnoliopsida</taxon>
        <taxon>eudicotyledons</taxon>
        <taxon>Gunneridae</taxon>
        <taxon>Pentapetalae</taxon>
        <taxon>rosids</taxon>
        <taxon>fabids</taxon>
        <taxon>Fagales</taxon>
        <taxon>Fagaceae</taxon>
        <taxon>Lithocarpus</taxon>
    </lineage>
</organism>
<dbReference type="InterPro" id="IPR001611">
    <property type="entry name" value="Leu-rich_rpt"/>
</dbReference>
<comment type="similarity">
    <text evidence="2">Belongs to the RLP family.</text>
</comment>
<evidence type="ECO:0000256" key="5">
    <source>
        <dbReference type="ARBA" id="ARBA00022692"/>
    </source>
</evidence>
<evidence type="ECO:0000313" key="11">
    <source>
        <dbReference type="EMBL" id="KAL0009196.1"/>
    </source>
</evidence>
<sequence>MVPLCLGNFSDSLRVLDLRSNKINGTIPATFTEGNYLRSLNLNDNQLVGSLPRLLINCRRLEVLDLGNNKISGGNNKISGTFPHWLESLLELRVLVLRSNKFHGAIANPKTKFSFPNLRIIDLSHNEFHGLLPTKYFNHFEAMMSMNANNGHMPPSLGNLTNLELLNISSNMLTRNIPRQLADIASLEVLNLSENRLVGPIPVGNQFNTFANVSYFGNLGLGLCGFPLTRICDNVEGQQPCHH</sequence>
<keyword evidence="4" id="KW-0433">Leucine-rich repeat</keyword>
<protein>
    <submittedName>
        <fullName evidence="11">Uncharacterized protein</fullName>
    </submittedName>
</protein>
<keyword evidence="9" id="KW-0675">Receptor</keyword>
<dbReference type="AlphaFoldDB" id="A0AAW2DJG1"/>
<evidence type="ECO:0000256" key="9">
    <source>
        <dbReference type="ARBA" id="ARBA00023170"/>
    </source>
</evidence>
<keyword evidence="3" id="KW-1003">Cell membrane</keyword>
<proteinExistence type="inferred from homology"/>
<keyword evidence="7" id="KW-1133">Transmembrane helix</keyword>
<evidence type="ECO:0000313" key="12">
    <source>
        <dbReference type="Proteomes" id="UP001459277"/>
    </source>
</evidence>
<reference evidence="11 12" key="1">
    <citation type="submission" date="2024-01" db="EMBL/GenBank/DDBJ databases">
        <title>A telomere-to-telomere, gap-free genome of sweet tea (Lithocarpus litseifolius).</title>
        <authorList>
            <person name="Zhou J."/>
        </authorList>
    </citation>
    <scope>NUCLEOTIDE SEQUENCE [LARGE SCALE GENOMIC DNA]</scope>
    <source>
        <strain evidence="11">Zhou-2022a</strain>
        <tissue evidence="11">Leaf</tissue>
    </source>
</reference>
<dbReference type="Gene3D" id="3.80.10.10">
    <property type="entry name" value="Ribonuclease Inhibitor"/>
    <property type="match status" value="1"/>
</dbReference>
<dbReference type="Pfam" id="PF13855">
    <property type="entry name" value="LRR_8"/>
    <property type="match status" value="2"/>
</dbReference>
<dbReference type="Pfam" id="PF00560">
    <property type="entry name" value="LRR_1"/>
    <property type="match status" value="1"/>
</dbReference>
<dbReference type="Proteomes" id="UP001459277">
    <property type="component" value="Unassembled WGS sequence"/>
</dbReference>
<accession>A0AAW2DJG1</accession>
<evidence type="ECO:0000256" key="8">
    <source>
        <dbReference type="ARBA" id="ARBA00023136"/>
    </source>
</evidence>
<keyword evidence="6" id="KW-0677">Repeat</keyword>
<dbReference type="GO" id="GO:0005886">
    <property type="term" value="C:plasma membrane"/>
    <property type="evidence" value="ECO:0007669"/>
    <property type="project" value="UniProtKB-SubCell"/>
</dbReference>
<evidence type="ECO:0000256" key="6">
    <source>
        <dbReference type="ARBA" id="ARBA00022737"/>
    </source>
</evidence>
<dbReference type="PANTHER" id="PTHR27004">
    <property type="entry name" value="RECEPTOR-LIKE PROTEIN 12 ISOFORM X1"/>
    <property type="match status" value="1"/>
</dbReference>
<dbReference type="InterPro" id="IPR032675">
    <property type="entry name" value="LRR_dom_sf"/>
</dbReference>
<evidence type="ECO:0000256" key="2">
    <source>
        <dbReference type="ARBA" id="ARBA00009592"/>
    </source>
</evidence>
<keyword evidence="8" id="KW-0472">Membrane</keyword>
<keyword evidence="12" id="KW-1185">Reference proteome</keyword>
<name>A0AAW2DJG1_9ROSI</name>
<gene>
    <name evidence="11" type="ORF">SO802_010698</name>
</gene>
<evidence type="ECO:0000256" key="1">
    <source>
        <dbReference type="ARBA" id="ARBA00004251"/>
    </source>
</evidence>
<dbReference type="PRINTS" id="PR00019">
    <property type="entry name" value="LEURICHRPT"/>
</dbReference>
<evidence type="ECO:0000256" key="7">
    <source>
        <dbReference type="ARBA" id="ARBA00022989"/>
    </source>
</evidence>
<comment type="subcellular location">
    <subcellularLocation>
        <location evidence="1">Cell membrane</location>
        <topology evidence="1">Single-pass type I membrane protein</topology>
    </subcellularLocation>
</comment>
<evidence type="ECO:0000256" key="4">
    <source>
        <dbReference type="ARBA" id="ARBA00022614"/>
    </source>
</evidence>